<proteinExistence type="predicted"/>
<sequence>MRFNMAGVFMSVFLFVALAEAEGLVTRGKATMMNFEEGKISKRGRGTWYLDPQPSQIISRRYSGKDLTNAACYGREGLPSFSARVTDMIGAMAMNYFEYCYKCMEITNAQNKRKVTVKIVDKCAACKVGTAIDLTPGAFKRLSKGLDEGVLDIKWKVVRCPRSIRLALS</sequence>
<dbReference type="AlphaFoldDB" id="A0A1X2G250"/>
<dbReference type="GO" id="GO:0042742">
    <property type="term" value="P:defense response to bacterium"/>
    <property type="evidence" value="ECO:0007669"/>
    <property type="project" value="InterPro"/>
</dbReference>
<dbReference type="GO" id="GO:0050832">
    <property type="term" value="P:defense response to fungus"/>
    <property type="evidence" value="ECO:0007669"/>
    <property type="project" value="InterPro"/>
</dbReference>
<dbReference type="STRING" id="101127.A0A1X2G250"/>
<dbReference type="SUPFAM" id="SSF50685">
    <property type="entry name" value="Barwin-like endoglucanases"/>
    <property type="match status" value="1"/>
</dbReference>
<organism evidence="4 5">
    <name type="scientific">Hesseltinella vesiculosa</name>
    <dbReference type="NCBI Taxonomy" id="101127"/>
    <lineage>
        <taxon>Eukaryota</taxon>
        <taxon>Fungi</taxon>
        <taxon>Fungi incertae sedis</taxon>
        <taxon>Mucoromycota</taxon>
        <taxon>Mucoromycotina</taxon>
        <taxon>Mucoromycetes</taxon>
        <taxon>Mucorales</taxon>
        <taxon>Cunninghamellaceae</taxon>
        <taxon>Hesseltinella</taxon>
    </lineage>
</organism>
<feature type="signal peptide" evidence="2">
    <location>
        <begin position="1"/>
        <end position="21"/>
    </location>
</feature>
<dbReference type="EMBL" id="MCGT01000068">
    <property type="protein sequence ID" value="ORX42417.1"/>
    <property type="molecule type" value="Genomic_DNA"/>
</dbReference>
<dbReference type="PANTHER" id="PTHR31836:SF22">
    <property type="entry name" value="RLPA-LIKE PROTEIN DOUBLE-PSI BETA-BARREL DOMAIN-CONTAINING PROTEIN"/>
    <property type="match status" value="1"/>
</dbReference>
<dbReference type="InterPro" id="IPR001153">
    <property type="entry name" value="Barwin_dom"/>
</dbReference>
<evidence type="ECO:0000313" key="4">
    <source>
        <dbReference type="EMBL" id="ORX42417.1"/>
    </source>
</evidence>
<feature type="chain" id="PRO_5012213978" description="Barwin domain-containing protein" evidence="2">
    <location>
        <begin position="22"/>
        <end position="169"/>
    </location>
</feature>
<keyword evidence="1 2" id="KW-0732">Signal</keyword>
<dbReference type="Gene3D" id="2.40.40.10">
    <property type="entry name" value="RlpA-like domain"/>
    <property type="match status" value="1"/>
</dbReference>
<reference evidence="4 5" key="1">
    <citation type="submission" date="2016-07" db="EMBL/GenBank/DDBJ databases">
        <title>Pervasive Adenine N6-methylation of Active Genes in Fungi.</title>
        <authorList>
            <consortium name="DOE Joint Genome Institute"/>
            <person name="Mondo S.J."/>
            <person name="Dannebaum R.O."/>
            <person name="Kuo R.C."/>
            <person name="Labutti K."/>
            <person name="Haridas S."/>
            <person name="Kuo A."/>
            <person name="Salamov A."/>
            <person name="Ahrendt S.R."/>
            <person name="Lipzen A."/>
            <person name="Sullivan W."/>
            <person name="Andreopoulos W.B."/>
            <person name="Clum A."/>
            <person name="Lindquist E."/>
            <person name="Daum C."/>
            <person name="Ramamoorthy G.K."/>
            <person name="Gryganskyi A."/>
            <person name="Culley D."/>
            <person name="Magnuson J.K."/>
            <person name="James T.Y."/>
            <person name="O'Malley M.A."/>
            <person name="Stajich J.E."/>
            <person name="Spatafora J.W."/>
            <person name="Visel A."/>
            <person name="Grigoriev I.V."/>
        </authorList>
    </citation>
    <scope>NUCLEOTIDE SEQUENCE [LARGE SCALE GENOMIC DNA]</scope>
    <source>
        <strain evidence="4 5">NRRL 3301</strain>
    </source>
</reference>
<evidence type="ECO:0000256" key="1">
    <source>
        <dbReference type="ARBA" id="ARBA00022729"/>
    </source>
</evidence>
<protein>
    <recommendedName>
        <fullName evidence="3">Barwin domain-containing protein</fullName>
    </recommendedName>
</protein>
<dbReference type="OrthoDB" id="623670at2759"/>
<name>A0A1X2G250_9FUNG</name>
<dbReference type="Pfam" id="PF00967">
    <property type="entry name" value="Barwin"/>
    <property type="match status" value="1"/>
</dbReference>
<gene>
    <name evidence="4" type="ORF">DM01DRAFT_316823</name>
</gene>
<keyword evidence="5" id="KW-1185">Reference proteome</keyword>
<dbReference type="InterPro" id="IPR036908">
    <property type="entry name" value="RlpA-like_sf"/>
</dbReference>
<evidence type="ECO:0000259" key="3">
    <source>
        <dbReference type="Pfam" id="PF00967"/>
    </source>
</evidence>
<evidence type="ECO:0000256" key="2">
    <source>
        <dbReference type="SAM" id="SignalP"/>
    </source>
</evidence>
<dbReference type="Proteomes" id="UP000242146">
    <property type="component" value="Unassembled WGS sequence"/>
</dbReference>
<dbReference type="PANTHER" id="PTHR31836">
    <property type="match status" value="1"/>
</dbReference>
<comment type="caution">
    <text evidence="4">The sequence shown here is derived from an EMBL/GenBank/DDBJ whole genome shotgun (WGS) entry which is preliminary data.</text>
</comment>
<dbReference type="InterPro" id="IPR051477">
    <property type="entry name" value="Expansin_CellWall"/>
</dbReference>
<evidence type="ECO:0000313" key="5">
    <source>
        <dbReference type="Proteomes" id="UP000242146"/>
    </source>
</evidence>
<feature type="domain" description="Barwin" evidence="3">
    <location>
        <begin position="99"/>
        <end position="160"/>
    </location>
</feature>
<accession>A0A1X2G250</accession>
<dbReference type="CDD" id="cd22191">
    <property type="entry name" value="DPBB_RlpA_EXP_N-like"/>
    <property type="match status" value="1"/>
</dbReference>